<accession>A0A644TIQ1</accession>
<gene>
    <name evidence="3" type="primary">relE4</name>
    <name evidence="3" type="ORF">SDC9_12471</name>
</gene>
<evidence type="ECO:0000256" key="2">
    <source>
        <dbReference type="ARBA" id="ARBA00022649"/>
    </source>
</evidence>
<keyword evidence="2" id="KW-1277">Toxin-antitoxin system</keyword>
<dbReference type="InterPro" id="IPR051803">
    <property type="entry name" value="TA_system_RelE-like_toxin"/>
</dbReference>
<dbReference type="InterPro" id="IPR007712">
    <property type="entry name" value="RelE/ParE_toxin"/>
</dbReference>
<organism evidence="3">
    <name type="scientific">bioreactor metagenome</name>
    <dbReference type="NCBI Taxonomy" id="1076179"/>
    <lineage>
        <taxon>unclassified sequences</taxon>
        <taxon>metagenomes</taxon>
        <taxon>ecological metagenomes</taxon>
    </lineage>
</organism>
<dbReference type="InterPro" id="IPR035093">
    <property type="entry name" value="RelE/ParE_toxin_dom_sf"/>
</dbReference>
<dbReference type="EMBL" id="VSSQ01000034">
    <property type="protein sequence ID" value="MPL66783.1"/>
    <property type="molecule type" value="Genomic_DNA"/>
</dbReference>
<dbReference type="Gene3D" id="3.30.2310.20">
    <property type="entry name" value="RelE-like"/>
    <property type="match status" value="1"/>
</dbReference>
<evidence type="ECO:0000313" key="3">
    <source>
        <dbReference type="EMBL" id="MPL66783.1"/>
    </source>
</evidence>
<sequence>MLIGAFMQNRPVRWLALALEDLHEIAAYLAEKDSDAGKQIAQCVWNAGQSLASMPSRGRAGRVAGTRELVLVDFPYFIAYRVVKSEVQILRVLHTARRYPQ</sequence>
<proteinExistence type="inferred from homology"/>
<name>A0A644TIQ1_9ZZZZ</name>
<dbReference type="AlphaFoldDB" id="A0A644TIQ1"/>
<dbReference type="Pfam" id="PF05016">
    <property type="entry name" value="ParE_toxin"/>
    <property type="match status" value="1"/>
</dbReference>
<evidence type="ECO:0000256" key="1">
    <source>
        <dbReference type="ARBA" id="ARBA00006226"/>
    </source>
</evidence>
<dbReference type="PANTHER" id="PTHR33755">
    <property type="entry name" value="TOXIN PARE1-RELATED"/>
    <property type="match status" value="1"/>
</dbReference>
<protein>
    <submittedName>
        <fullName evidence="3">Toxin RelE4</fullName>
    </submittedName>
</protein>
<comment type="caution">
    <text evidence="3">The sequence shown here is derived from an EMBL/GenBank/DDBJ whole genome shotgun (WGS) entry which is preliminary data.</text>
</comment>
<reference evidence="3" key="1">
    <citation type="submission" date="2019-08" db="EMBL/GenBank/DDBJ databases">
        <authorList>
            <person name="Kucharzyk K."/>
            <person name="Murdoch R.W."/>
            <person name="Higgins S."/>
            <person name="Loffler F."/>
        </authorList>
    </citation>
    <scope>NUCLEOTIDE SEQUENCE</scope>
</reference>
<comment type="similarity">
    <text evidence="1">Belongs to the RelE toxin family.</text>
</comment>